<organism evidence="1 2">
    <name type="scientific">Clostridium perfringens</name>
    <dbReference type="NCBI Taxonomy" id="1502"/>
    <lineage>
        <taxon>Bacteria</taxon>
        <taxon>Bacillati</taxon>
        <taxon>Bacillota</taxon>
        <taxon>Clostridia</taxon>
        <taxon>Eubacteriales</taxon>
        <taxon>Clostridiaceae</taxon>
        <taxon>Clostridium</taxon>
    </lineage>
</organism>
<sequence>MAKEKEYDNYRLRFFLKTRDEEEVDEIFREENYEVFSKINCLECMNYYKIYTLNITNDEA</sequence>
<dbReference type="Proteomes" id="UP000481454">
    <property type="component" value="Unassembled WGS sequence"/>
</dbReference>
<gene>
    <name evidence="1" type="ORF">G6Z34_15810</name>
</gene>
<dbReference type="RefSeq" id="WP_003459040.1">
    <property type="nucleotide sequence ID" value="NZ_CATNWX010000013.1"/>
</dbReference>
<comment type="caution">
    <text evidence="1">The sequence shown here is derived from an EMBL/GenBank/DDBJ whole genome shotgun (WGS) entry which is preliminary data.</text>
</comment>
<reference evidence="1 2" key="1">
    <citation type="submission" date="2020-02" db="EMBL/GenBank/DDBJ databases">
        <title>Genomic Insights into the Phylogeny and Genetic Plasticity of the Human and Animal Enteric Pathogen Clostridium perfringens.</title>
        <authorList>
            <person name="Feng Y."/>
            <person name="Hu Y."/>
        </authorList>
    </citation>
    <scope>NUCLEOTIDE SEQUENCE [LARGE SCALE GENOMIC DNA]</scope>
    <source>
        <strain evidence="1 2">CP-40</strain>
    </source>
</reference>
<evidence type="ECO:0000313" key="2">
    <source>
        <dbReference type="Proteomes" id="UP000481454"/>
    </source>
</evidence>
<proteinExistence type="predicted"/>
<name>A0AAP7BX40_CLOPF</name>
<evidence type="ECO:0000313" key="1">
    <source>
        <dbReference type="EMBL" id="NGU31537.1"/>
    </source>
</evidence>
<dbReference type="EMBL" id="JAALLZ010000012">
    <property type="protein sequence ID" value="NGU31537.1"/>
    <property type="molecule type" value="Genomic_DNA"/>
</dbReference>
<protein>
    <submittedName>
        <fullName evidence="1">Uncharacterized protein</fullName>
    </submittedName>
</protein>
<dbReference type="AlphaFoldDB" id="A0AAP7BX40"/>
<accession>A0AAP7BX40</accession>